<dbReference type="InterPro" id="IPR052934">
    <property type="entry name" value="Methyl-DNA_Rec/Restrict_Enz"/>
</dbReference>
<dbReference type="PANTHER" id="PTHR37291">
    <property type="entry name" value="5-METHYLCYTOSINE-SPECIFIC RESTRICTION ENZYME B"/>
    <property type="match status" value="1"/>
</dbReference>
<dbReference type="InterPro" id="IPR027417">
    <property type="entry name" value="P-loop_NTPase"/>
</dbReference>
<dbReference type="CDD" id="cd00009">
    <property type="entry name" value="AAA"/>
    <property type="match status" value="1"/>
</dbReference>
<dbReference type="InterPro" id="IPR011704">
    <property type="entry name" value="ATPase_dyneun-rel_AAA"/>
</dbReference>
<comment type="caution">
    <text evidence="2">The sequence shown here is derived from an EMBL/GenBank/DDBJ whole genome shotgun (WGS) entry which is preliminary data.</text>
</comment>
<name>A0ABR7JK24_9FIRM</name>
<dbReference type="InterPro" id="IPR003593">
    <property type="entry name" value="AAA+_ATPase"/>
</dbReference>
<dbReference type="SUPFAM" id="SSF52540">
    <property type="entry name" value="P-loop containing nucleoside triphosphate hydrolases"/>
    <property type="match status" value="1"/>
</dbReference>
<evidence type="ECO:0000313" key="3">
    <source>
        <dbReference type="Proteomes" id="UP000609849"/>
    </source>
</evidence>
<proteinExistence type="predicted"/>
<protein>
    <submittedName>
        <fullName evidence="2">AAA family ATPase</fullName>
    </submittedName>
</protein>
<keyword evidence="3" id="KW-1185">Reference proteome</keyword>
<organism evidence="2 3">
    <name type="scientific">Romboutsia faecis</name>
    <dbReference type="NCBI Taxonomy" id="2764597"/>
    <lineage>
        <taxon>Bacteria</taxon>
        <taxon>Bacillati</taxon>
        <taxon>Bacillota</taxon>
        <taxon>Clostridia</taxon>
        <taxon>Peptostreptococcales</taxon>
        <taxon>Peptostreptococcaceae</taxon>
        <taxon>Romboutsia</taxon>
    </lineage>
</organism>
<evidence type="ECO:0000259" key="1">
    <source>
        <dbReference type="SMART" id="SM00382"/>
    </source>
</evidence>
<dbReference type="EMBL" id="JACRWE010000001">
    <property type="protein sequence ID" value="MBC5995277.1"/>
    <property type="molecule type" value="Genomic_DNA"/>
</dbReference>
<dbReference type="Gene3D" id="3.40.50.300">
    <property type="entry name" value="P-loop containing nucleotide triphosphate hydrolases"/>
    <property type="match status" value="1"/>
</dbReference>
<dbReference type="PANTHER" id="PTHR37291:SF1">
    <property type="entry name" value="TYPE IV METHYL-DIRECTED RESTRICTION ENZYME ECOKMCRB SUBUNIT"/>
    <property type="match status" value="1"/>
</dbReference>
<reference evidence="2 3" key="1">
    <citation type="submission" date="2020-08" db="EMBL/GenBank/DDBJ databases">
        <authorList>
            <person name="Liu C."/>
            <person name="Sun Q."/>
        </authorList>
    </citation>
    <scope>NUCLEOTIDE SEQUENCE [LARGE SCALE GENOMIC DNA]</scope>
    <source>
        <strain evidence="2 3">NSJ-18</strain>
    </source>
</reference>
<evidence type="ECO:0000313" key="2">
    <source>
        <dbReference type="EMBL" id="MBC5995277.1"/>
    </source>
</evidence>
<feature type="domain" description="AAA+ ATPase" evidence="1">
    <location>
        <begin position="492"/>
        <end position="655"/>
    </location>
</feature>
<accession>A0ABR7JK24</accession>
<dbReference type="Proteomes" id="UP000609849">
    <property type="component" value="Unassembled WGS sequence"/>
</dbReference>
<dbReference type="Pfam" id="PF07728">
    <property type="entry name" value="AAA_5"/>
    <property type="match status" value="1"/>
</dbReference>
<sequence>MKGRSTMELLIDKIKKHFLSDYMLNKEKYYINSEDDSIKQRSEEIGELSKTAHKEFKKLSNMLNLNERFGYVDVKNWQHSGNLYKYFWLEIKKENLKLCGSSISFSVDNYGMKVILEFDEKQAKRYSHAYEIHNSYLDMIKNDIKDEKIKECVFWERKKSDNEEAPYGYNYKPIIELIGECESQRNNIDTFLVGYFLSWDDIDKIDSEKNGANIINWISDKISSLEKYHQKSIQEFKIKNNNTKDQYNPNNFITTISGFEYIGSVVENAVNGFLEKEVKLHGDGGNYDKAIYISKKNYEDFGGIDKFYEDKENIQCKFNKNNLLLYMEMIKFEYESQIFNHYTNISKDYWNEKYKKIVNLDNNDLTFVCKLKEATQGRTTMNSDDGIFKIKGEILLPKITAIRISKYKKIGLDEHLFLFELFVKPVFVDCNREIQLLDLYKDDINTSEDNSNVNDTSSNYNFEIDTYEMEDILKEVFIQESKIDSILSNLDYKKNIILQGPPGVGKTFIARRLCYLHQNKKTDENIEMIQFHQSYSYEDFIRGYRPNKEGGFSLKDGVFHKFVQKAIKYPQNNYYFIIDEINRGNLSKIFGELMMLIEKDKRGTEYSVSLTYTEEDEKFYIPENLYIIGTMNTADRSLAMVDYALRRRFAFIDIEPAFDNETLKNYFENYLGKEMTKKIIDKITTLNKIIELESLDLGKGYRIGHSYFTPTKNIEDVNSWYERIIKMEIEPLIREYWFDESEEELKKKVADLLED</sequence>
<gene>
    <name evidence="2" type="ORF">H8923_00765</name>
</gene>
<dbReference type="SMART" id="SM00382">
    <property type="entry name" value="AAA"/>
    <property type="match status" value="1"/>
</dbReference>